<comment type="cofactor">
    <cofactor evidence="1 5">
        <name>heme</name>
        <dbReference type="ChEBI" id="CHEBI:30413"/>
    </cofactor>
</comment>
<keyword evidence="4 5" id="KW-0408">Iron</keyword>
<dbReference type="SUPFAM" id="SSF48264">
    <property type="entry name" value="Cytochrome P450"/>
    <property type="match status" value="1"/>
</dbReference>
<name>A0A2J6RHH3_HYAVF</name>
<keyword evidence="6" id="KW-0503">Monooxygenase</keyword>
<dbReference type="OrthoDB" id="655030at2759"/>
<organism evidence="7 8">
    <name type="scientific">Hyaloscypha variabilis (strain UAMH 11265 / GT02V1 / F)</name>
    <name type="common">Meliniomyces variabilis</name>
    <dbReference type="NCBI Taxonomy" id="1149755"/>
    <lineage>
        <taxon>Eukaryota</taxon>
        <taxon>Fungi</taxon>
        <taxon>Dikarya</taxon>
        <taxon>Ascomycota</taxon>
        <taxon>Pezizomycotina</taxon>
        <taxon>Leotiomycetes</taxon>
        <taxon>Helotiales</taxon>
        <taxon>Hyaloscyphaceae</taxon>
        <taxon>Hyaloscypha</taxon>
        <taxon>Hyaloscypha variabilis</taxon>
    </lineage>
</organism>
<dbReference type="Proteomes" id="UP000235786">
    <property type="component" value="Unassembled WGS sequence"/>
</dbReference>
<comment type="similarity">
    <text evidence="2 6">Belongs to the cytochrome P450 family.</text>
</comment>
<evidence type="ECO:0000256" key="1">
    <source>
        <dbReference type="ARBA" id="ARBA00001971"/>
    </source>
</evidence>
<keyword evidence="8" id="KW-1185">Reference proteome</keyword>
<dbReference type="PRINTS" id="PR00463">
    <property type="entry name" value="EP450I"/>
</dbReference>
<keyword evidence="6" id="KW-0560">Oxidoreductase</keyword>
<dbReference type="AlphaFoldDB" id="A0A2J6RHH3"/>
<dbReference type="Pfam" id="PF00067">
    <property type="entry name" value="p450"/>
    <property type="match status" value="1"/>
</dbReference>
<evidence type="ECO:0000256" key="6">
    <source>
        <dbReference type="RuleBase" id="RU000461"/>
    </source>
</evidence>
<gene>
    <name evidence="7" type="ORF">L207DRAFT_545248</name>
</gene>
<proteinExistence type="inferred from homology"/>
<evidence type="ECO:0000256" key="5">
    <source>
        <dbReference type="PIRSR" id="PIRSR602401-1"/>
    </source>
</evidence>
<feature type="binding site" description="axial binding residue" evidence="5">
    <location>
        <position position="411"/>
    </location>
    <ligand>
        <name>heme</name>
        <dbReference type="ChEBI" id="CHEBI:30413"/>
    </ligand>
    <ligandPart>
        <name>Fe</name>
        <dbReference type="ChEBI" id="CHEBI:18248"/>
    </ligandPart>
</feature>
<dbReference type="InterPro" id="IPR017972">
    <property type="entry name" value="Cyt_P450_CS"/>
</dbReference>
<dbReference type="EMBL" id="KZ613948">
    <property type="protein sequence ID" value="PMD37971.1"/>
    <property type="molecule type" value="Genomic_DNA"/>
</dbReference>
<dbReference type="GO" id="GO:0016705">
    <property type="term" value="F:oxidoreductase activity, acting on paired donors, with incorporation or reduction of molecular oxygen"/>
    <property type="evidence" value="ECO:0007669"/>
    <property type="project" value="InterPro"/>
</dbReference>
<evidence type="ECO:0000256" key="4">
    <source>
        <dbReference type="ARBA" id="ARBA00023004"/>
    </source>
</evidence>
<evidence type="ECO:0000313" key="8">
    <source>
        <dbReference type="Proteomes" id="UP000235786"/>
    </source>
</evidence>
<evidence type="ECO:0000256" key="3">
    <source>
        <dbReference type="ARBA" id="ARBA00022723"/>
    </source>
</evidence>
<keyword evidence="3 5" id="KW-0479">Metal-binding</keyword>
<evidence type="ECO:0000256" key="2">
    <source>
        <dbReference type="ARBA" id="ARBA00010617"/>
    </source>
</evidence>
<evidence type="ECO:0000313" key="7">
    <source>
        <dbReference type="EMBL" id="PMD37971.1"/>
    </source>
</evidence>
<dbReference type="PANTHER" id="PTHR24305:SF166">
    <property type="entry name" value="CYTOCHROME P450 12A4, MITOCHONDRIAL-RELATED"/>
    <property type="match status" value="1"/>
</dbReference>
<dbReference type="PRINTS" id="PR00385">
    <property type="entry name" value="P450"/>
</dbReference>
<dbReference type="GO" id="GO:0020037">
    <property type="term" value="F:heme binding"/>
    <property type="evidence" value="ECO:0007669"/>
    <property type="project" value="InterPro"/>
</dbReference>
<dbReference type="GO" id="GO:0004497">
    <property type="term" value="F:monooxygenase activity"/>
    <property type="evidence" value="ECO:0007669"/>
    <property type="project" value="UniProtKB-KW"/>
</dbReference>
<protein>
    <submittedName>
        <fullName evidence="7">Cytochrome P450</fullName>
    </submittedName>
</protein>
<dbReference type="STRING" id="1149755.A0A2J6RHH3"/>
<accession>A0A2J6RHH3</accession>
<reference evidence="7 8" key="1">
    <citation type="submission" date="2016-04" db="EMBL/GenBank/DDBJ databases">
        <title>A degradative enzymes factory behind the ericoid mycorrhizal symbiosis.</title>
        <authorList>
            <consortium name="DOE Joint Genome Institute"/>
            <person name="Martino E."/>
            <person name="Morin E."/>
            <person name="Grelet G."/>
            <person name="Kuo A."/>
            <person name="Kohler A."/>
            <person name="Daghino S."/>
            <person name="Barry K."/>
            <person name="Choi C."/>
            <person name="Cichocki N."/>
            <person name="Clum A."/>
            <person name="Copeland A."/>
            <person name="Hainaut M."/>
            <person name="Haridas S."/>
            <person name="Labutti K."/>
            <person name="Lindquist E."/>
            <person name="Lipzen A."/>
            <person name="Khouja H.-R."/>
            <person name="Murat C."/>
            <person name="Ohm R."/>
            <person name="Olson A."/>
            <person name="Spatafora J."/>
            <person name="Veneault-Fourrey C."/>
            <person name="Henrissat B."/>
            <person name="Grigoriev I."/>
            <person name="Martin F."/>
            <person name="Perotto S."/>
        </authorList>
    </citation>
    <scope>NUCLEOTIDE SEQUENCE [LARGE SCALE GENOMIC DNA]</scope>
    <source>
        <strain evidence="7 8">F</strain>
    </source>
</reference>
<dbReference type="InterPro" id="IPR050121">
    <property type="entry name" value="Cytochrome_P450_monoxygenase"/>
</dbReference>
<dbReference type="InterPro" id="IPR002401">
    <property type="entry name" value="Cyt_P450_E_grp-I"/>
</dbReference>
<dbReference type="PROSITE" id="PS00086">
    <property type="entry name" value="CYTOCHROME_P450"/>
    <property type="match status" value="1"/>
</dbReference>
<keyword evidence="5 6" id="KW-0349">Heme</keyword>
<dbReference type="InterPro" id="IPR036396">
    <property type="entry name" value="Cyt_P450_sf"/>
</dbReference>
<sequence>METYLTIILGILLSEVLRRCCLVLLHAFTGPLSKVPGPFLSKFTKLPWAMELVKGTHLNTVGPLFEKYNTEILRIAPDTVLVADSPSIHKIIVTDDLPKDPIFTKFRSHKKVFLNGFSPRYLDGLEPLMQGCYDQFEKVLESRCAEGGGYAVIDMANTLSNLAFDVMCATSLGGSFNLTTSNDLTLKKSLGLALKLASLQSQVPILKYVPFVADYLVSDMNNMVEDIITRRRSETGEVPRDLLQLILDANIEDPVFFSEQRIREELKMLIVAGSETTSMAVTQTLLLLVNNPEKLKSLVREIDTSFPSPNDEITFSKTQDLKYLNAVIYEALRLSVHPTVMMRYTDKPTILSGYEIPPKTTVQPWAGTAMTDPKIWPDAIQFVPERWLGEYKGAVAEKKHFYSFSGGSRNCIGQQFAWREMRLILGRLVHKYEVSLIPGQSHERRSHTTTRFLQGFYNVGVKPREGF</sequence>
<dbReference type="GO" id="GO:0005506">
    <property type="term" value="F:iron ion binding"/>
    <property type="evidence" value="ECO:0007669"/>
    <property type="project" value="InterPro"/>
</dbReference>
<dbReference type="Gene3D" id="1.10.630.10">
    <property type="entry name" value="Cytochrome P450"/>
    <property type="match status" value="1"/>
</dbReference>
<dbReference type="InterPro" id="IPR001128">
    <property type="entry name" value="Cyt_P450"/>
</dbReference>
<dbReference type="PANTHER" id="PTHR24305">
    <property type="entry name" value="CYTOCHROME P450"/>
    <property type="match status" value="1"/>
</dbReference>